<dbReference type="Gene3D" id="1.25.10.10">
    <property type="entry name" value="Leucine-rich Repeat Variant"/>
    <property type="match status" value="1"/>
</dbReference>
<evidence type="ECO:0000313" key="3">
    <source>
        <dbReference type="EMBL" id="KAB7500714.1"/>
    </source>
</evidence>
<dbReference type="PANTHER" id="PTHR19316:SF18">
    <property type="entry name" value="HSP70-BINDING PROTEIN 1"/>
    <property type="match status" value="1"/>
</dbReference>
<gene>
    <name evidence="3" type="primary">Hspbp1</name>
    <name evidence="3" type="ORF">Anas_04362</name>
</gene>
<dbReference type="SUPFAM" id="SSF48371">
    <property type="entry name" value="ARM repeat"/>
    <property type="match status" value="1"/>
</dbReference>
<evidence type="ECO:0000313" key="4">
    <source>
        <dbReference type="Proteomes" id="UP000326759"/>
    </source>
</evidence>
<name>A0A5N5T2J4_9CRUS</name>
<reference evidence="3 4" key="1">
    <citation type="journal article" date="2019" name="PLoS Biol.">
        <title>Sex chromosomes control vertical transmission of feminizing Wolbachia symbionts in an isopod.</title>
        <authorList>
            <person name="Becking T."/>
            <person name="Chebbi M.A."/>
            <person name="Giraud I."/>
            <person name="Moumen B."/>
            <person name="Laverre T."/>
            <person name="Caubet Y."/>
            <person name="Peccoud J."/>
            <person name="Gilbert C."/>
            <person name="Cordaux R."/>
        </authorList>
    </citation>
    <scope>NUCLEOTIDE SEQUENCE [LARGE SCALE GENOMIC DNA]</scope>
    <source>
        <strain evidence="3">ANa2</strain>
        <tissue evidence="3">Whole body excluding digestive tract and cuticle</tissue>
    </source>
</reference>
<dbReference type="GO" id="GO:0000774">
    <property type="term" value="F:adenyl-nucleotide exchange factor activity"/>
    <property type="evidence" value="ECO:0007669"/>
    <property type="project" value="TreeGrafter"/>
</dbReference>
<dbReference type="PANTHER" id="PTHR19316">
    <property type="entry name" value="PROTEIN FOLDING REGULATOR"/>
    <property type="match status" value="1"/>
</dbReference>
<accession>A0A5N5T2J4</accession>
<keyword evidence="1" id="KW-0677">Repeat</keyword>
<feature type="domain" description="Nucleotide exchange factor Fes1" evidence="2">
    <location>
        <begin position="24"/>
        <end position="114"/>
    </location>
</feature>
<dbReference type="InterPro" id="IPR016024">
    <property type="entry name" value="ARM-type_fold"/>
</dbReference>
<feature type="non-terminal residue" evidence="3">
    <location>
        <position position="1"/>
    </location>
</feature>
<dbReference type="Pfam" id="PF08609">
    <property type="entry name" value="Fes1"/>
    <property type="match status" value="1"/>
</dbReference>
<evidence type="ECO:0000259" key="2">
    <source>
        <dbReference type="Pfam" id="PF08609"/>
    </source>
</evidence>
<dbReference type="GO" id="GO:0005783">
    <property type="term" value="C:endoplasmic reticulum"/>
    <property type="evidence" value="ECO:0007669"/>
    <property type="project" value="TreeGrafter"/>
</dbReference>
<proteinExistence type="predicted"/>
<comment type="caution">
    <text evidence="3">The sequence shown here is derived from an EMBL/GenBank/DDBJ whole genome shotgun (WGS) entry which is preliminary data.</text>
</comment>
<dbReference type="EMBL" id="SEYY01012991">
    <property type="protein sequence ID" value="KAB7500714.1"/>
    <property type="molecule type" value="Genomic_DNA"/>
</dbReference>
<protein>
    <submittedName>
        <fullName evidence="3">Hsp70-binding protein 1</fullName>
    </submittedName>
</protein>
<dbReference type="InterPro" id="IPR011989">
    <property type="entry name" value="ARM-like"/>
</dbReference>
<dbReference type="Proteomes" id="UP000326759">
    <property type="component" value="Unassembled WGS sequence"/>
</dbReference>
<evidence type="ECO:0000256" key="1">
    <source>
        <dbReference type="ARBA" id="ARBA00022737"/>
    </source>
</evidence>
<dbReference type="InterPro" id="IPR013918">
    <property type="entry name" value="Nucleotide_exch_fac_Fes1"/>
</dbReference>
<dbReference type="AlphaFoldDB" id="A0A5N5T2J4"/>
<dbReference type="OrthoDB" id="10250458at2759"/>
<organism evidence="3 4">
    <name type="scientific">Armadillidium nasatum</name>
    <dbReference type="NCBI Taxonomy" id="96803"/>
    <lineage>
        <taxon>Eukaryota</taxon>
        <taxon>Metazoa</taxon>
        <taxon>Ecdysozoa</taxon>
        <taxon>Arthropoda</taxon>
        <taxon>Crustacea</taxon>
        <taxon>Multicrustacea</taxon>
        <taxon>Malacostraca</taxon>
        <taxon>Eumalacostraca</taxon>
        <taxon>Peracarida</taxon>
        <taxon>Isopoda</taxon>
        <taxon>Oniscidea</taxon>
        <taxon>Crinocheta</taxon>
        <taxon>Armadillidiidae</taxon>
        <taxon>Armadillidium</taxon>
    </lineage>
</organism>
<sequence length="335" mass="38407">YFLEQNMAEGNNDQGNRERLPKNLQGLLNFCTEITAREDTTQPSPAVELSQERREFLEKVLAGFQGDVAKCMANLLKKLTDPSVFDINSDVSEQEEALEQLGEYVEDINYAIDLFKMNGFPTIVNVLDSPHYSLQKGAAQVIGDICQNNEMGQQNMLPLNVMQKLLNIIDNHSDPECMVKALYALSCLTRESEMAEKMFSDLSGFCYLMRAIQTKQPKLVVKSVFLLNYFIGKTDKYKDTLLSMGFVDQLVSILFSEDIDDTSREYCTLSLYNLSTSYDKALQECQRPEFNLVFQLNERLKTISGNDQYQEEENYIKSLLEVLHFNDEKEDDDIR</sequence>
<dbReference type="InterPro" id="IPR050693">
    <property type="entry name" value="Hsp70_NEF-Inhibitors"/>
</dbReference>
<dbReference type="InterPro" id="IPR000225">
    <property type="entry name" value="Armadillo"/>
</dbReference>
<dbReference type="SMART" id="SM00185">
    <property type="entry name" value="ARM"/>
    <property type="match status" value="3"/>
</dbReference>
<keyword evidence="4" id="KW-1185">Reference proteome</keyword>